<sequence length="429" mass="45220">MPRSPLTLAASVTAALPGANVVGIRPLGTSEHGRIASAVADLDDGRQVVVRVGEDDDAGRGLIAEARVLEALSAGVRSLLPFQVPALLGETAVRGGRAIVVDFLDGYRVEAADVPAGPGFASLLGTAIAAVHDLPVTVIRAEGFPARSADQVRAEAARLVDRAIATRRVPSPLHERWRRALDDDALWRFEATVVLGGLDPASFVFAEYDDVPVVRGLLDWQGLSVGDPAVDLRWVANAPDAAAAVHEAYAGASRRAGDPYLAERAQLFAELEFAKWLVHGADEDDEVILQDAERLLASLADATADSDIVRPDARNVDDAIALLDRVPRAQESTIDTSMQTDAYDPVALGAYLADAERSARDEDADSGAIPTLPVDLSEWTASASVPEDAAVDGAAERATGTDNASPAEGDDHDEAARASRAALRRWSES</sequence>
<protein>
    <submittedName>
        <fullName evidence="3">Phosphotransferase</fullName>
    </submittedName>
</protein>
<dbReference type="InterPro" id="IPR011009">
    <property type="entry name" value="Kinase-like_dom_sf"/>
</dbReference>
<dbReference type="InterPro" id="IPR002575">
    <property type="entry name" value="Aminoglycoside_PTrfase"/>
</dbReference>
<name>A0A5J6KW46_9MICO</name>
<dbReference type="EMBL" id="VYUY01000006">
    <property type="protein sequence ID" value="KAA9134796.1"/>
    <property type="molecule type" value="Genomic_DNA"/>
</dbReference>
<evidence type="ECO:0000259" key="2">
    <source>
        <dbReference type="Pfam" id="PF01636"/>
    </source>
</evidence>
<keyword evidence="3" id="KW-0808">Transferase</keyword>
<dbReference type="GO" id="GO:0016740">
    <property type="term" value="F:transferase activity"/>
    <property type="evidence" value="ECO:0007669"/>
    <property type="project" value="UniProtKB-KW"/>
</dbReference>
<accession>A0A5N0TLF8</accession>
<reference evidence="4" key="1">
    <citation type="submission" date="2019-09" db="EMBL/GenBank/DDBJ databases">
        <title>Mumia zhuanghuii sp. nov. isolated from the intestinal contents of plateau pika (Ochotona curzoniae) in the Qinghai-Tibet plateau of China.</title>
        <authorList>
            <person name="Tian Z."/>
        </authorList>
    </citation>
    <scope>NUCLEOTIDE SEQUENCE [LARGE SCALE GENOMIC DNA]</scope>
    <source>
        <strain evidence="4">L-033</strain>
    </source>
</reference>
<evidence type="ECO:0000313" key="3">
    <source>
        <dbReference type="EMBL" id="KAA9134796.1"/>
    </source>
</evidence>
<organism evidence="3 4">
    <name type="scientific">Microbacterium caowuchunii</name>
    <dbReference type="NCBI Taxonomy" id="2614638"/>
    <lineage>
        <taxon>Bacteria</taxon>
        <taxon>Bacillati</taxon>
        <taxon>Actinomycetota</taxon>
        <taxon>Actinomycetes</taxon>
        <taxon>Micrococcales</taxon>
        <taxon>Microbacteriaceae</taxon>
        <taxon>Microbacterium</taxon>
    </lineage>
</organism>
<dbReference type="SUPFAM" id="SSF56112">
    <property type="entry name" value="Protein kinase-like (PK-like)"/>
    <property type="match status" value="1"/>
</dbReference>
<dbReference type="Gene3D" id="3.90.1200.10">
    <property type="match status" value="1"/>
</dbReference>
<proteinExistence type="predicted"/>
<keyword evidence="4" id="KW-1185">Reference proteome</keyword>
<evidence type="ECO:0000256" key="1">
    <source>
        <dbReference type="SAM" id="MobiDB-lite"/>
    </source>
</evidence>
<accession>A0A5J6KW46</accession>
<gene>
    <name evidence="3" type="ORF">F6B40_03585</name>
</gene>
<dbReference type="Proteomes" id="UP000326838">
    <property type="component" value="Unassembled WGS sequence"/>
</dbReference>
<feature type="domain" description="Aminoglycoside phosphotransferase" evidence="2">
    <location>
        <begin position="32"/>
        <end position="254"/>
    </location>
</feature>
<dbReference type="AlphaFoldDB" id="A0A5J6KW46"/>
<comment type="caution">
    <text evidence="3">The sequence shown here is derived from an EMBL/GenBank/DDBJ whole genome shotgun (WGS) entry which is preliminary data.</text>
</comment>
<dbReference type="Pfam" id="PF01636">
    <property type="entry name" value="APH"/>
    <property type="match status" value="1"/>
</dbReference>
<feature type="region of interest" description="Disordered" evidence="1">
    <location>
        <begin position="379"/>
        <end position="429"/>
    </location>
</feature>
<dbReference type="RefSeq" id="WP_150892152.1">
    <property type="nucleotide sequence ID" value="NZ_CP044231.1"/>
</dbReference>
<evidence type="ECO:0000313" key="4">
    <source>
        <dbReference type="Proteomes" id="UP000326838"/>
    </source>
</evidence>